<dbReference type="GO" id="GO:0006528">
    <property type="term" value="P:asparagine metabolic process"/>
    <property type="evidence" value="ECO:0007669"/>
    <property type="project" value="InterPro"/>
</dbReference>
<dbReference type="InterPro" id="IPR040919">
    <property type="entry name" value="Asparaginase_C"/>
</dbReference>
<dbReference type="PROSITE" id="PS00917">
    <property type="entry name" value="ASN_GLN_ASE_2"/>
    <property type="match status" value="1"/>
</dbReference>
<evidence type="ECO:0000256" key="4">
    <source>
        <dbReference type="ARBA" id="ARBA00049366"/>
    </source>
</evidence>
<dbReference type="PANTHER" id="PTHR11707">
    <property type="entry name" value="L-ASPARAGINASE"/>
    <property type="match status" value="1"/>
</dbReference>
<feature type="domain" description="Asparaginase/glutaminase C-terminal" evidence="10">
    <location>
        <begin position="207"/>
        <end position="310"/>
    </location>
</feature>
<keyword evidence="13" id="KW-1185">Reference proteome</keyword>
<dbReference type="InterPro" id="IPR036152">
    <property type="entry name" value="Asp/glu_Ase-like_sf"/>
</dbReference>
<dbReference type="Proteomes" id="UP000037784">
    <property type="component" value="Unassembled WGS sequence"/>
</dbReference>
<dbReference type="InterPro" id="IPR027474">
    <property type="entry name" value="L-asparaginase_N"/>
</dbReference>
<evidence type="ECO:0000256" key="3">
    <source>
        <dbReference type="ARBA" id="ARBA00022801"/>
    </source>
</evidence>
<dbReference type="InterPro" id="IPR027475">
    <property type="entry name" value="Asparaginase/glutaminase_AS2"/>
</dbReference>
<dbReference type="PIRSF" id="PIRSF001220">
    <property type="entry name" value="L-ASNase_gatD"/>
    <property type="match status" value="1"/>
</dbReference>
<comment type="similarity">
    <text evidence="1">Belongs to the asparaginase 1 family.</text>
</comment>
<dbReference type="EMBL" id="LGKN01000003">
    <property type="protein sequence ID" value="KPL89170.1"/>
    <property type="molecule type" value="Genomic_DNA"/>
</dbReference>
<dbReference type="PRINTS" id="PR00139">
    <property type="entry name" value="ASNGLNASE"/>
</dbReference>
<feature type="active site" evidence="8">
    <location>
        <position position="90"/>
    </location>
</feature>
<dbReference type="OrthoDB" id="9788068at2"/>
<proteinExistence type="inferred from homology"/>
<dbReference type="SUPFAM" id="SSF53774">
    <property type="entry name" value="Glutaminase/Asparaginase"/>
    <property type="match status" value="1"/>
</dbReference>
<feature type="binding site" evidence="6">
    <location>
        <position position="57"/>
    </location>
    <ligand>
        <name>substrate</name>
    </ligand>
</feature>
<evidence type="ECO:0000256" key="2">
    <source>
        <dbReference type="ARBA" id="ARBA00012920"/>
    </source>
</evidence>
<evidence type="ECO:0000256" key="1">
    <source>
        <dbReference type="ARBA" id="ARBA00010518"/>
    </source>
</evidence>
<reference evidence="11 13" key="1">
    <citation type="journal article" date="2015" name="Genome Announc.">
        <title>Draft Genome Sequence of a Heterotrophic Facultative Anaerobic Thermophilic Bacterium, Ardenticatena maritima Strain 110ST.</title>
        <authorList>
            <person name="Kawaichi S."/>
            <person name="Yoshida T."/>
            <person name="Sako Y."/>
            <person name="Nakamura R."/>
        </authorList>
    </citation>
    <scope>NUCLEOTIDE SEQUENCE [LARGE SCALE GENOMIC DNA]</scope>
    <source>
        <strain evidence="11 13">110S</strain>
    </source>
</reference>
<dbReference type="STRING" id="872965.SE16_01285"/>
<feature type="binding site" evidence="6">
    <location>
        <begin position="90"/>
        <end position="91"/>
    </location>
    <ligand>
        <name>substrate</name>
    </ligand>
</feature>
<dbReference type="CDD" id="cd08964">
    <property type="entry name" value="L-asparaginase_II"/>
    <property type="match status" value="1"/>
</dbReference>
<dbReference type="Gene3D" id="3.40.50.1170">
    <property type="entry name" value="L-asparaginase, N-terminal domain"/>
    <property type="match status" value="1"/>
</dbReference>
<dbReference type="PROSITE" id="PS51732">
    <property type="entry name" value="ASN_GLN_ASE_3"/>
    <property type="match status" value="1"/>
</dbReference>
<dbReference type="PATRIC" id="fig|872965.6.peg.199"/>
<feature type="active site" evidence="7">
    <location>
        <position position="15"/>
    </location>
</feature>
<dbReference type="Pfam" id="PF17763">
    <property type="entry name" value="Asparaginase_C"/>
    <property type="match status" value="1"/>
</dbReference>
<dbReference type="PROSITE" id="PS00144">
    <property type="entry name" value="ASN_GLN_ASE_1"/>
    <property type="match status" value="1"/>
</dbReference>
<reference evidence="12 14" key="2">
    <citation type="submission" date="2015-07" db="EMBL/GenBank/DDBJ databases">
        <title>Whole genome sequence of Ardenticatena maritima DSM 23922.</title>
        <authorList>
            <person name="Hemp J."/>
            <person name="Ward L.M."/>
            <person name="Pace L.A."/>
            <person name="Fischer W.W."/>
        </authorList>
    </citation>
    <scope>NUCLEOTIDE SEQUENCE [LARGE SCALE GENOMIC DNA]</scope>
    <source>
        <strain evidence="12 14">110S</strain>
    </source>
</reference>
<sequence length="314" mass="33875">MARRNKIVIISTGGTIAMQDSGEGAVPALSGEELAARLPQWGEGVEIEVETFSNIPSGHLTLEQLWQLQKVVAERLERLYVRGVVVTHGTDTMEETAYLLDLTVPSNKAVVLTGAMLHASEPGYDGVRNLTDAVRVALDPQSDNRGAMVVMNGEIHAARYVTKMKSHGVDAFASPGRGPMGRVIEGHVHWYWSLEREALPVRRLVPNVHLIKATLGMPDTLLRALIAQNVAGIVIEGFGGGRVPPWWMDAIREARQKGILVAIAGRVPVAHSMDGYGYPGAYRDLEEAGVLFAEGLNGPKARLKLMAILGGLVG</sequence>
<gene>
    <name evidence="11" type="ORF">ARMA_2570</name>
    <name evidence="12" type="ORF">SE16_01285</name>
</gene>
<evidence type="ECO:0000313" key="12">
    <source>
        <dbReference type="EMBL" id="KPL89170.1"/>
    </source>
</evidence>
<evidence type="ECO:0000313" key="13">
    <source>
        <dbReference type="Proteomes" id="UP000037784"/>
    </source>
</evidence>
<dbReference type="PIRSF" id="PIRSF500176">
    <property type="entry name" value="L_ASNase"/>
    <property type="match status" value="1"/>
</dbReference>
<dbReference type="InterPro" id="IPR020827">
    <property type="entry name" value="Asparaginase/glutaminase_AS1"/>
</dbReference>
<dbReference type="RefSeq" id="WP_054493883.1">
    <property type="nucleotide sequence ID" value="NZ_BBZA01000226.1"/>
</dbReference>
<dbReference type="EMBL" id="BBZA01000226">
    <property type="protein sequence ID" value="GAP64147.1"/>
    <property type="molecule type" value="Genomic_DNA"/>
</dbReference>
<dbReference type="Proteomes" id="UP000050502">
    <property type="component" value="Unassembled WGS sequence"/>
</dbReference>
<evidence type="ECO:0000313" key="14">
    <source>
        <dbReference type="Proteomes" id="UP000050502"/>
    </source>
</evidence>
<evidence type="ECO:0000256" key="8">
    <source>
        <dbReference type="PROSITE-ProRule" id="PRU10100"/>
    </source>
</evidence>
<dbReference type="InterPro" id="IPR004550">
    <property type="entry name" value="AsnASE_II"/>
</dbReference>
<dbReference type="Pfam" id="PF00710">
    <property type="entry name" value="Asparaginase"/>
    <property type="match status" value="1"/>
</dbReference>
<evidence type="ECO:0000259" key="10">
    <source>
        <dbReference type="Pfam" id="PF17763"/>
    </source>
</evidence>
<dbReference type="Gene3D" id="3.40.50.40">
    <property type="match status" value="1"/>
</dbReference>
<evidence type="ECO:0000313" key="11">
    <source>
        <dbReference type="EMBL" id="GAP64147.1"/>
    </source>
</evidence>
<dbReference type="InParanoid" id="A0A0M9UDM7"/>
<dbReference type="FunFam" id="3.40.50.1170:FF:000001">
    <property type="entry name" value="L-asparaginase 2"/>
    <property type="match status" value="1"/>
</dbReference>
<dbReference type="PANTHER" id="PTHR11707:SF28">
    <property type="entry name" value="60 KDA LYSOPHOSPHOLIPASE"/>
    <property type="match status" value="1"/>
</dbReference>
<dbReference type="SFLD" id="SFLDS00057">
    <property type="entry name" value="Glutaminase/Asparaginase"/>
    <property type="match status" value="1"/>
</dbReference>
<dbReference type="InterPro" id="IPR006034">
    <property type="entry name" value="Asparaginase/glutaminase-like"/>
</dbReference>
<protein>
    <recommendedName>
        <fullName evidence="2">asparaginase</fullName>
        <ecNumber evidence="2">3.5.1.1</ecNumber>
    </recommendedName>
</protein>
<evidence type="ECO:0000259" key="9">
    <source>
        <dbReference type="Pfam" id="PF00710"/>
    </source>
</evidence>
<dbReference type="InterPro" id="IPR027473">
    <property type="entry name" value="L-asparaginase_C"/>
</dbReference>
<reference evidence="13" key="3">
    <citation type="submission" date="2015-08" db="EMBL/GenBank/DDBJ databases">
        <title>Draft Genome Sequence of a Heterotrophic Facultative Anaerobic Bacterium Ardenticatena maritima Strain 110S.</title>
        <authorList>
            <person name="Kawaichi S."/>
            <person name="Yoshida T."/>
            <person name="Sako Y."/>
            <person name="Nakamura R."/>
        </authorList>
    </citation>
    <scope>NUCLEOTIDE SEQUENCE [LARGE SCALE GENOMIC DNA]</scope>
    <source>
        <strain evidence="13">110S</strain>
    </source>
</reference>
<feature type="active site" description="O-isoaspartyl threonine intermediate" evidence="5">
    <location>
        <position position="15"/>
    </location>
</feature>
<feature type="domain" description="L-asparaginase N-terminal" evidence="9">
    <location>
        <begin position="6"/>
        <end position="194"/>
    </location>
</feature>
<dbReference type="InterPro" id="IPR037152">
    <property type="entry name" value="L-asparaginase_N_sf"/>
</dbReference>
<evidence type="ECO:0000256" key="6">
    <source>
        <dbReference type="PIRSR" id="PIRSR001220-2"/>
    </source>
</evidence>
<comment type="catalytic activity">
    <reaction evidence="4">
        <text>L-asparagine + H2O = L-aspartate + NH4(+)</text>
        <dbReference type="Rhea" id="RHEA:21016"/>
        <dbReference type="ChEBI" id="CHEBI:15377"/>
        <dbReference type="ChEBI" id="CHEBI:28938"/>
        <dbReference type="ChEBI" id="CHEBI:29991"/>
        <dbReference type="ChEBI" id="CHEBI:58048"/>
        <dbReference type="EC" id="3.5.1.1"/>
    </reaction>
</comment>
<dbReference type="GO" id="GO:0004067">
    <property type="term" value="F:asparaginase activity"/>
    <property type="evidence" value="ECO:0007669"/>
    <property type="project" value="UniProtKB-UniRule"/>
</dbReference>
<keyword evidence="3 11" id="KW-0378">Hydrolase</keyword>
<evidence type="ECO:0000256" key="7">
    <source>
        <dbReference type="PROSITE-ProRule" id="PRU10099"/>
    </source>
</evidence>
<comment type="caution">
    <text evidence="11">The sequence shown here is derived from an EMBL/GenBank/DDBJ whole genome shotgun (WGS) entry which is preliminary data.</text>
</comment>
<accession>A0A0M9UDM7</accession>
<dbReference type="FunCoup" id="A0A0M9UDM7">
    <property type="interactions" value="45"/>
</dbReference>
<dbReference type="SMART" id="SM00870">
    <property type="entry name" value="Asparaginase"/>
    <property type="match status" value="1"/>
</dbReference>
<evidence type="ECO:0000256" key="5">
    <source>
        <dbReference type="PIRSR" id="PIRSR001220-1"/>
    </source>
</evidence>
<dbReference type="AlphaFoldDB" id="A0A0M9UDM7"/>
<name>A0A0M9UDM7_9CHLR</name>
<organism evidence="11 13">
    <name type="scientific">Ardenticatena maritima</name>
    <dbReference type="NCBI Taxonomy" id="872965"/>
    <lineage>
        <taxon>Bacteria</taxon>
        <taxon>Bacillati</taxon>
        <taxon>Chloroflexota</taxon>
        <taxon>Ardenticatenia</taxon>
        <taxon>Ardenticatenales</taxon>
        <taxon>Ardenticatenaceae</taxon>
        <taxon>Ardenticatena</taxon>
    </lineage>
</organism>
<dbReference type="EC" id="3.5.1.1" evidence="2"/>